<keyword evidence="2" id="KW-0378">Hydrolase</keyword>
<keyword evidence="2" id="KW-0255">Endonuclease</keyword>
<dbReference type="Gene3D" id="1.10.30.50">
    <property type="match status" value="1"/>
</dbReference>
<dbReference type="Proteomes" id="UP000501387">
    <property type="component" value="Chromosome"/>
</dbReference>
<gene>
    <name evidence="2" type="ORF">G7067_02380</name>
</gene>
<dbReference type="CDD" id="cd00085">
    <property type="entry name" value="HNHc"/>
    <property type="match status" value="1"/>
</dbReference>
<dbReference type="SMART" id="SM00507">
    <property type="entry name" value="HNHc"/>
    <property type="match status" value="1"/>
</dbReference>
<dbReference type="GO" id="GO:0008270">
    <property type="term" value="F:zinc ion binding"/>
    <property type="evidence" value="ECO:0007669"/>
    <property type="project" value="InterPro"/>
</dbReference>
<dbReference type="EMBL" id="CP049934">
    <property type="protein sequence ID" value="QIM15517.1"/>
    <property type="molecule type" value="Genomic_DNA"/>
</dbReference>
<keyword evidence="3" id="KW-1185">Reference proteome</keyword>
<evidence type="ECO:0000259" key="1">
    <source>
        <dbReference type="SMART" id="SM00507"/>
    </source>
</evidence>
<reference evidence="2 3" key="1">
    <citation type="submission" date="2020-03" db="EMBL/GenBank/DDBJ databases">
        <title>Leucobacter sp. nov., isolated from beetles.</title>
        <authorList>
            <person name="Hyun D.-W."/>
            <person name="Bae J.-W."/>
        </authorList>
    </citation>
    <scope>NUCLEOTIDE SEQUENCE [LARGE SCALE GENOMIC DNA]</scope>
    <source>
        <strain evidence="2 3">HDW9B</strain>
    </source>
</reference>
<sequence length="212" mass="23175">MVDIREFSLQDTESYALSLLRAAERVSAGDLEAAKLALSPVAMAIWVGHLSSTSMAVTRSEETISRTTRESIRARVFMRDNHICTACGGRSVPRCVLVAMHDLFPAEIPYHPNYKRGFTHPVFWFLASEADHVVPHSLGGAFSVDNLTTLHAACNTQKSNRATSVAAVRGSAGWDGLLAHYPAMVAAGAGAKRVAYHRAWIRRFGLTQPLRD</sequence>
<evidence type="ECO:0000313" key="2">
    <source>
        <dbReference type="EMBL" id="QIM15517.1"/>
    </source>
</evidence>
<dbReference type="GO" id="GO:0004519">
    <property type="term" value="F:endonuclease activity"/>
    <property type="evidence" value="ECO:0007669"/>
    <property type="project" value="UniProtKB-KW"/>
</dbReference>
<dbReference type="InterPro" id="IPR003615">
    <property type="entry name" value="HNH_nuc"/>
</dbReference>
<name>A0A6G8FGP1_9MICO</name>
<dbReference type="InterPro" id="IPR002711">
    <property type="entry name" value="HNH"/>
</dbReference>
<organism evidence="2 3">
    <name type="scientific">Leucobacter insecticola</name>
    <dbReference type="NCBI Taxonomy" id="2714934"/>
    <lineage>
        <taxon>Bacteria</taxon>
        <taxon>Bacillati</taxon>
        <taxon>Actinomycetota</taxon>
        <taxon>Actinomycetes</taxon>
        <taxon>Micrococcales</taxon>
        <taxon>Microbacteriaceae</taxon>
        <taxon>Leucobacter</taxon>
    </lineage>
</organism>
<accession>A0A6G8FGP1</accession>
<keyword evidence="2" id="KW-0540">Nuclease</keyword>
<dbReference type="GO" id="GO:0003676">
    <property type="term" value="F:nucleic acid binding"/>
    <property type="evidence" value="ECO:0007669"/>
    <property type="project" value="InterPro"/>
</dbReference>
<dbReference type="KEGG" id="lins:G7067_02380"/>
<dbReference type="AlphaFoldDB" id="A0A6G8FGP1"/>
<protein>
    <submittedName>
        <fullName evidence="2">HNH endonuclease</fullName>
    </submittedName>
</protein>
<evidence type="ECO:0000313" key="3">
    <source>
        <dbReference type="Proteomes" id="UP000501387"/>
    </source>
</evidence>
<dbReference type="Pfam" id="PF01844">
    <property type="entry name" value="HNH"/>
    <property type="match status" value="1"/>
</dbReference>
<feature type="domain" description="HNH nuclease" evidence="1">
    <location>
        <begin position="108"/>
        <end position="156"/>
    </location>
</feature>
<proteinExistence type="predicted"/>
<dbReference type="RefSeq" id="WP_166321681.1">
    <property type="nucleotide sequence ID" value="NZ_CP049934.1"/>
</dbReference>